<keyword evidence="1" id="KW-0175">Coiled coil</keyword>
<dbReference type="EMBL" id="CATOUU010000825">
    <property type="protein sequence ID" value="CAI9951706.1"/>
    <property type="molecule type" value="Genomic_DNA"/>
</dbReference>
<evidence type="ECO:0000313" key="2">
    <source>
        <dbReference type="EMBL" id="CAI9951706.1"/>
    </source>
</evidence>
<keyword evidence="4" id="KW-1185">Reference proteome</keyword>
<accession>A0AA86Q462</accession>
<evidence type="ECO:0000313" key="3">
    <source>
        <dbReference type="EMBL" id="CAL6007220.1"/>
    </source>
</evidence>
<feature type="coiled-coil region" evidence="1">
    <location>
        <begin position="381"/>
        <end position="408"/>
    </location>
</feature>
<evidence type="ECO:0000313" key="4">
    <source>
        <dbReference type="Proteomes" id="UP001642409"/>
    </source>
</evidence>
<evidence type="ECO:0000256" key="1">
    <source>
        <dbReference type="SAM" id="Coils"/>
    </source>
</evidence>
<organism evidence="2">
    <name type="scientific">Hexamita inflata</name>
    <dbReference type="NCBI Taxonomy" id="28002"/>
    <lineage>
        <taxon>Eukaryota</taxon>
        <taxon>Metamonada</taxon>
        <taxon>Diplomonadida</taxon>
        <taxon>Hexamitidae</taxon>
        <taxon>Hexamitinae</taxon>
        <taxon>Hexamita</taxon>
    </lineage>
</organism>
<reference evidence="2" key="1">
    <citation type="submission" date="2023-06" db="EMBL/GenBank/DDBJ databases">
        <authorList>
            <person name="Kurt Z."/>
        </authorList>
    </citation>
    <scope>NUCLEOTIDE SEQUENCE</scope>
</reference>
<sequence length="478" mass="54511">MKNQFQSQLERKRAYEEYVLKNTVAYKDIPPQVPRKTNNVQIANSNSKPVSLHNSQTNAGDLVQLSIAPMQINESVQTNLTRSQLLQQTRSSQQHAQQTKTYQASLNAAADFLAQQMSSKLQHKSVNNISKVSQLCGELIADFAHDRNTGKKIPEQKYKIVNEPITKPEIEPEPVQIETETVQKEEIIEDEIHFTNGEAQTEPEKVTESKHASAQISQIYRKCSSCDTIITILDFEDQSRTQCDACSGRIVDEQPIILHIQRCRICSCPIDQDRDYCDGCSQSQPVKAIKIQLVHNEAQTNRFWNISDDIMSGNAAMRLLQNSLISVKKGCDCGKDYMCTCGCDFPLHDHHCHCDQCMIKPVHEHFEKSFDVNVYKNKLANGKVINKLQSVQAEVDDLLKEFPFLKQQKLTVGDAQDETIMQVTRQQSKQPNYINESLFDNFEDQEKQIRSTRRLDYSVGREHLKKQKPLEATIIPAE</sequence>
<proteinExistence type="predicted"/>
<gene>
    <name evidence="3" type="ORF">HINF_LOCUS20533</name>
    <name evidence="2" type="ORF">HINF_LOCUS39351</name>
</gene>
<protein>
    <submittedName>
        <fullName evidence="2">Uncharacterized protein</fullName>
    </submittedName>
</protein>
<name>A0AA86Q462_9EUKA</name>
<dbReference type="AlphaFoldDB" id="A0AA86Q462"/>
<reference evidence="3 4" key="2">
    <citation type="submission" date="2024-07" db="EMBL/GenBank/DDBJ databases">
        <authorList>
            <person name="Akdeniz Z."/>
        </authorList>
    </citation>
    <scope>NUCLEOTIDE SEQUENCE [LARGE SCALE GENOMIC DNA]</scope>
</reference>
<dbReference type="EMBL" id="CAXDID020000055">
    <property type="protein sequence ID" value="CAL6007220.1"/>
    <property type="molecule type" value="Genomic_DNA"/>
</dbReference>
<dbReference type="Proteomes" id="UP001642409">
    <property type="component" value="Unassembled WGS sequence"/>
</dbReference>
<comment type="caution">
    <text evidence="2">The sequence shown here is derived from an EMBL/GenBank/DDBJ whole genome shotgun (WGS) entry which is preliminary data.</text>
</comment>